<dbReference type="PANTHER" id="PTHR47331">
    <property type="entry name" value="PHD-TYPE DOMAIN-CONTAINING PROTEIN"/>
    <property type="match status" value="1"/>
</dbReference>
<dbReference type="EMBL" id="UYRT01095414">
    <property type="protein sequence ID" value="VDN40235.1"/>
    <property type="molecule type" value="Genomic_DNA"/>
</dbReference>
<evidence type="ECO:0000313" key="3">
    <source>
        <dbReference type="WBParaSite" id="GPUH_0002260301-mRNA-1"/>
    </source>
</evidence>
<protein>
    <submittedName>
        <fullName evidence="3">Reverse transcriptase domain-containing protein</fullName>
    </submittedName>
</protein>
<dbReference type="SUPFAM" id="SSF56672">
    <property type="entry name" value="DNA/RNA polymerases"/>
    <property type="match status" value="1"/>
</dbReference>
<dbReference type="OrthoDB" id="429521at2759"/>
<organism evidence="3">
    <name type="scientific">Gongylonema pulchrum</name>
    <dbReference type="NCBI Taxonomy" id="637853"/>
    <lineage>
        <taxon>Eukaryota</taxon>
        <taxon>Metazoa</taxon>
        <taxon>Ecdysozoa</taxon>
        <taxon>Nematoda</taxon>
        <taxon>Chromadorea</taxon>
        <taxon>Rhabditida</taxon>
        <taxon>Spirurina</taxon>
        <taxon>Spiruromorpha</taxon>
        <taxon>Spiruroidea</taxon>
        <taxon>Gongylonematidae</taxon>
        <taxon>Gongylonema</taxon>
    </lineage>
</organism>
<reference evidence="1 2" key="2">
    <citation type="submission" date="2018-11" db="EMBL/GenBank/DDBJ databases">
        <authorList>
            <consortium name="Pathogen Informatics"/>
        </authorList>
    </citation>
    <scope>NUCLEOTIDE SEQUENCE [LARGE SCALE GENOMIC DNA]</scope>
</reference>
<reference evidence="3" key="1">
    <citation type="submission" date="2016-06" db="UniProtKB">
        <authorList>
            <consortium name="WormBaseParasite"/>
        </authorList>
    </citation>
    <scope>IDENTIFICATION</scope>
</reference>
<name>A0A183ENN5_9BILA</name>
<dbReference type="InterPro" id="IPR008042">
    <property type="entry name" value="Retrotrans_Pao"/>
</dbReference>
<accession>A0A183ENN5</accession>
<dbReference type="AlphaFoldDB" id="A0A183ENN5"/>
<sequence>MIEVKNEEPDILIGSNVISILNLKVIKHLPNGFAIYDSRLGPMIGGSGYVEPQFVQNLERQSHSVLVGTVQLKAENLWDLDRIGTDIQNESVEDVEKAMMLVERSITRLKDGRYSVGWPWRTEQPNLTNNFGLCVGRLQSVLRRLRMHSEHMAQYNAIIQQQLQEGSIELAPIEPTGPFVNSVSSPFLLASVIRHHLSQCSSRWSSKIASNIYVDNVLLLLETEEEALEAYQESKQIFLSAKMNLRDYISNSIFVSEKIRPEDRYPKQKVKCRSEELEWHIFTDASSRAYCAAVYARSKTDNASPSSLIISKYRISPIQGFTIPRLELLGVLIGCDSKCVLPCIEAEIDDRLPRFVKNRLKEIKKVANITYRYITTAENPAVLATRGLSPSMLSASVRWWNGPDWLSKTRSNWPCFEASKTDPIQSEQFISAAVSNPTQISRSVNPAEHFSSWNTLIDTTAYALRFLRKIARAPATWLAPISKCGALQVKDRKIAQNCLFRQAQRHIREKKVIKWVLFLDEDKFWRCGGRLTTTRLPQQEKHPIFLPRQSRITQLLLLHVHQSLLHSGVPTTLAQFCKLCWTPPRAPYNKTSNTEDVYVLSSVDRKTF</sequence>
<dbReference type="WBParaSite" id="GPUH_0002260301-mRNA-1">
    <property type="protein sequence ID" value="GPUH_0002260301-mRNA-1"/>
    <property type="gene ID" value="GPUH_0002260301"/>
</dbReference>
<evidence type="ECO:0000313" key="1">
    <source>
        <dbReference type="EMBL" id="VDN40235.1"/>
    </source>
</evidence>
<dbReference type="Proteomes" id="UP000271098">
    <property type="component" value="Unassembled WGS sequence"/>
</dbReference>
<evidence type="ECO:0000313" key="2">
    <source>
        <dbReference type="Proteomes" id="UP000271098"/>
    </source>
</evidence>
<gene>
    <name evidence="1" type="ORF">GPUH_LOCUS22573</name>
</gene>
<keyword evidence="2" id="KW-1185">Reference proteome</keyword>
<dbReference type="InterPro" id="IPR043502">
    <property type="entry name" value="DNA/RNA_pol_sf"/>
</dbReference>
<dbReference type="Pfam" id="PF05380">
    <property type="entry name" value="Peptidase_A17"/>
    <property type="match status" value="1"/>
</dbReference>
<proteinExistence type="predicted"/>